<dbReference type="SUPFAM" id="SSF52540">
    <property type="entry name" value="P-loop containing nucleoside triphosphate hydrolases"/>
    <property type="match status" value="1"/>
</dbReference>
<evidence type="ECO:0000256" key="8">
    <source>
        <dbReference type="ARBA" id="ARBA00022781"/>
    </source>
</evidence>
<dbReference type="PANTHER" id="PTHR15184">
    <property type="entry name" value="ATP SYNTHASE"/>
    <property type="match status" value="1"/>
</dbReference>
<evidence type="ECO:0000256" key="16">
    <source>
        <dbReference type="ARBA" id="ARBA00034006"/>
    </source>
</evidence>
<dbReference type="CDD" id="cd01136">
    <property type="entry name" value="ATPase_flagellum-secretory_path_III"/>
    <property type="match status" value="1"/>
</dbReference>
<name>A0A455T9Q6_9GAMM</name>
<evidence type="ECO:0000256" key="15">
    <source>
        <dbReference type="ARBA" id="ARBA00023310"/>
    </source>
</evidence>
<dbReference type="InterPro" id="IPR003593">
    <property type="entry name" value="AAA+_ATPase"/>
</dbReference>
<evidence type="ECO:0000256" key="13">
    <source>
        <dbReference type="ARBA" id="ARBA00023065"/>
    </source>
</evidence>
<evidence type="ECO:0000256" key="17">
    <source>
        <dbReference type="ARBA" id="ARBA00037170"/>
    </source>
</evidence>
<dbReference type="GO" id="GO:0005737">
    <property type="term" value="C:cytoplasm"/>
    <property type="evidence" value="ECO:0007669"/>
    <property type="project" value="UniProtKB-SubCell"/>
</dbReference>
<dbReference type="Pfam" id="PF18269">
    <property type="entry name" value="T3SS_ATPase_C"/>
    <property type="match status" value="1"/>
</dbReference>
<keyword evidence="14" id="KW-1006">Bacterial flagellum protein export</keyword>
<dbReference type="InterPro" id="IPR040627">
    <property type="entry name" value="T3SS_ATPase_C"/>
</dbReference>
<keyword evidence="12" id="KW-1278">Translocase</keyword>
<dbReference type="PROSITE" id="PS00152">
    <property type="entry name" value="ATPASE_ALPHA_BETA"/>
    <property type="match status" value="1"/>
</dbReference>
<dbReference type="GO" id="GO:0044781">
    <property type="term" value="P:bacterial-type flagellum organization"/>
    <property type="evidence" value="ECO:0007669"/>
    <property type="project" value="UniProtKB-KW"/>
</dbReference>
<dbReference type="Proteomes" id="UP000317544">
    <property type="component" value="Chromosome"/>
</dbReference>
<protein>
    <recommendedName>
        <fullName evidence="4">Flagellum-specific ATP synthase</fullName>
        <ecNumber evidence="3">7.1.2.2</ecNumber>
    </recommendedName>
</protein>
<evidence type="ECO:0000256" key="3">
    <source>
        <dbReference type="ARBA" id="ARBA00012473"/>
    </source>
</evidence>
<evidence type="ECO:0000256" key="9">
    <source>
        <dbReference type="ARBA" id="ARBA00022795"/>
    </source>
</evidence>
<evidence type="ECO:0000256" key="2">
    <source>
        <dbReference type="ARBA" id="ARBA00008936"/>
    </source>
</evidence>
<evidence type="ECO:0000256" key="14">
    <source>
        <dbReference type="ARBA" id="ARBA00023225"/>
    </source>
</evidence>
<comment type="catalytic activity">
    <reaction evidence="16">
        <text>ATP + H2O + cellular proteinSide 1 = ADP + phosphate + cellular proteinSide 2.</text>
        <dbReference type="EC" id="7.4.2.8"/>
    </reaction>
</comment>
<evidence type="ECO:0000256" key="7">
    <source>
        <dbReference type="ARBA" id="ARBA00022741"/>
    </source>
</evidence>
<dbReference type="InterPro" id="IPR027417">
    <property type="entry name" value="P-loop_NTPase"/>
</dbReference>
<dbReference type="OrthoDB" id="9148544at2"/>
<evidence type="ECO:0000313" key="20">
    <source>
        <dbReference type="Proteomes" id="UP000317544"/>
    </source>
</evidence>
<dbReference type="GO" id="GO:0005524">
    <property type="term" value="F:ATP binding"/>
    <property type="evidence" value="ECO:0007669"/>
    <property type="project" value="UniProtKB-KW"/>
</dbReference>
<keyword evidence="11" id="KW-0653">Protein transport</keyword>
<keyword evidence="13" id="KW-0406">Ion transport</keyword>
<evidence type="ECO:0000256" key="5">
    <source>
        <dbReference type="ARBA" id="ARBA00022448"/>
    </source>
</evidence>
<dbReference type="EC" id="7.1.2.2" evidence="3"/>
<keyword evidence="7" id="KW-0547">Nucleotide-binding</keyword>
<dbReference type="NCBIfam" id="TIGR01026">
    <property type="entry name" value="fliI_yscN"/>
    <property type="match status" value="1"/>
</dbReference>
<evidence type="ECO:0000256" key="1">
    <source>
        <dbReference type="ARBA" id="ARBA00004496"/>
    </source>
</evidence>
<comment type="function">
    <text evidence="17">Probable catalytic subunit of a protein translocase for flagellum-specific export, or a proton translocase involved in local circuits at the flagellum. May be involved in a specialized protein export pathway that proceeds without signal peptide cleavage.</text>
</comment>
<dbReference type="AlphaFoldDB" id="A0A455T9Q6"/>
<accession>A0A455T9Q6</accession>
<keyword evidence="20" id="KW-1185">Reference proteome</keyword>
<dbReference type="GO" id="GO:0046933">
    <property type="term" value="F:proton-transporting ATP synthase activity, rotational mechanism"/>
    <property type="evidence" value="ECO:0007669"/>
    <property type="project" value="TreeGrafter"/>
</dbReference>
<dbReference type="InterPro" id="IPR050053">
    <property type="entry name" value="ATPase_alpha/beta_chains"/>
</dbReference>
<dbReference type="EMBL" id="AP019379">
    <property type="protein sequence ID" value="BBI01077.1"/>
    <property type="molecule type" value="Genomic_DNA"/>
</dbReference>
<evidence type="ECO:0000313" key="19">
    <source>
        <dbReference type="EMBL" id="BBI01077.1"/>
    </source>
</evidence>
<evidence type="ECO:0000256" key="12">
    <source>
        <dbReference type="ARBA" id="ARBA00022967"/>
    </source>
</evidence>
<dbReference type="FunFam" id="3.40.50.12240:FF:000002">
    <property type="entry name" value="Flagellum-specific ATP synthase FliI"/>
    <property type="match status" value="1"/>
</dbReference>
<comment type="subcellular location">
    <subcellularLocation>
        <location evidence="1">Cytoplasm</location>
    </subcellularLocation>
</comment>
<dbReference type="GO" id="GO:0030257">
    <property type="term" value="C:type III protein secretion system complex"/>
    <property type="evidence" value="ECO:0007669"/>
    <property type="project" value="InterPro"/>
</dbReference>
<keyword evidence="8" id="KW-0375">Hydrogen ion transport</keyword>
<dbReference type="InterPro" id="IPR000194">
    <property type="entry name" value="ATPase_F1/V1/A1_a/bsu_nucl-bd"/>
</dbReference>
<keyword evidence="5" id="KW-0813">Transport</keyword>
<dbReference type="PANTHER" id="PTHR15184:SF81">
    <property type="entry name" value="FLAGELLUM-SPECIFIC ATP SYNTHASE"/>
    <property type="match status" value="1"/>
</dbReference>
<gene>
    <name evidence="19" type="primary">fliI</name>
    <name evidence="19" type="ORF">BUCNMO_058</name>
</gene>
<keyword evidence="15" id="KW-0066">ATP synthesis</keyword>
<feature type="domain" description="AAA+ ATPase" evidence="18">
    <location>
        <begin position="173"/>
        <end position="357"/>
    </location>
</feature>
<dbReference type="Gene3D" id="3.40.50.12240">
    <property type="match status" value="1"/>
</dbReference>
<evidence type="ECO:0000256" key="11">
    <source>
        <dbReference type="ARBA" id="ARBA00022927"/>
    </source>
</evidence>
<dbReference type="GO" id="GO:0016887">
    <property type="term" value="F:ATP hydrolysis activity"/>
    <property type="evidence" value="ECO:0007669"/>
    <property type="project" value="InterPro"/>
</dbReference>
<dbReference type="Pfam" id="PF00006">
    <property type="entry name" value="ATP-synt_ab"/>
    <property type="match status" value="1"/>
</dbReference>
<dbReference type="RefSeq" id="WP_158344551.1">
    <property type="nucleotide sequence ID" value="NZ_AP019379.1"/>
</dbReference>
<evidence type="ECO:0000256" key="6">
    <source>
        <dbReference type="ARBA" id="ARBA00022490"/>
    </source>
</evidence>
<dbReference type="InterPro" id="IPR020003">
    <property type="entry name" value="ATPase_a/bsu_AS"/>
</dbReference>
<evidence type="ECO:0000256" key="10">
    <source>
        <dbReference type="ARBA" id="ARBA00022840"/>
    </source>
</evidence>
<evidence type="ECO:0000256" key="4">
    <source>
        <dbReference type="ARBA" id="ARBA00020580"/>
    </source>
</evidence>
<sequence length="455" mass="51069">MSNRLKNWLTKVNKIEVKLKTFPNIIKYGILVSSIGLIVEVIGLKLPIGAVCIIESKINNKTFEIEAEVVGFKNKKLLLMLLNEPIVMAPGLKVFPKIDSSGIVLDKKLPIGKKLLGRILDGNGQPVDKLGKLKYEFLSSLSSTTINPLERKPITNILDPGIRAINGLLTLGKGQKIGIFATAGVGKSILLEMMMRSINVDVIVIGLIGERSREIKECIEVICKENNFFRSIVIIAPSNVSPILRIQATLYASKIAEYFRSQNKDVLLVIDSLTRYAMAQREVSLAIGEFPISKGYASSIYSQLPLLIERAGNGVKKNESISAFYTILTEQNEFNDPISDIARSVLDGHIVLSKQYADSGHFPAIDIEKSVSRVMHRLVDKNHYTQSLHFKKLVACYQRNKDLINMGAYISGTDFVLDESIRLWPQLIKFLQQNFFENIFYKKSYEELKNIFNEN</sequence>
<evidence type="ECO:0000259" key="18">
    <source>
        <dbReference type="SMART" id="SM00382"/>
    </source>
</evidence>
<dbReference type="GO" id="GO:0008564">
    <property type="term" value="F:protein-exporting ATPase activity"/>
    <property type="evidence" value="ECO:0007669"/>
    <property type="project" value="UniProtKB-EC"/>
</dbReference>
<organism evidence="19 20">
    <name type="scientific">Buchnera aphidicola</name>
    <name type="common">Nipponaphis monzeni</name>
    <dbReference type="NCBI Taxonomy" id="2495405"/>
    <lineage>
        <taxon>Bacteria</taxon>
        <taxon>Pseudomonadati</taxon>
        <taxon>Pseudomonadota</taxon>
        <taxon>Gammaproteobacteria</taxon>
        <taxon>Enterobacterales</taxon>
        <taxon>Erwiniaceae</taxon>
        <taxon>Buchnera</taxon>
    </lineage>
</organism>
<keyword evidence="9" id="KW-1005">Bacterial flagellum biogenesis</keyword>
<keyword evidence="10" id="KW-0067">ATP-binding</keyword>
<dbReference type="InterPro" id="IPR005714">
    <property type="entry name" value="ATPase_T3SS_FliI/YscN"/>
</dbReference>
<comment type="similarity">
    <text evidence="2">Belongs to the ATPase alpha/beta chains family.</text>
</comment>
<dbReference type="GO" id="GO:0030254">
    <property type="term" value="P:protein secretion by the type III secretion system"/>
    <property type="evidence" value="ECO:0007669"/>
    <property type="project" value="InterPro"/>
</dbReference>
<keyword evidence="6" id="KW-0963">Cytoplasm</keyword>
<reference evidence="19 20" key="1">
    <citation type="journal article" date="2019" name="Proc. Natl. Acad. Sci. U.S.A.">
        <title>Exaggeration and cooption of innate immunity for social defense.</title>
        <authorList>
            <person name="Kutsukake M."/>
            <person name="Moriyama M."/>
            <person name="Shigenobu S."/>
            <person name="Meng X.-Y."/>
            <person name="Nikoh N."/>
            <person name="Noda C."/>
            <person name="Kobayashi S."/>
            <person name="Fukatsu T."/>
        </authorList>
    </citation>
    <scope>NUCLEOTIDE SEQUENCE [LARGE SCALE GENOMIC DNA]</scope>
    <source>
        <strain evidence="19 20">Nmo</strain>
    </source>
</reference>
<dbReference type="SMART" id="SM00382">
    <property type="entry name" value="AAA"/>
    <property type="match status" value="1"/>
</dbReference>
<proteinExistence type="inferred from homology"/>